<evidence type="ECO:0000313" key="2">
    <source>
        <dbReference type="Proteomes" id="UP000290289"/>
    </source>
</evidence>
<accession>A0A498I1N6</accession>
<dbReference type="Proteomes" id="UP000290289">
    <property type="component" value="Chromosome 15"/>
</dbReference>
<dbReference type="SUPFAM" id="SSF63491">
    <property type="entry name" value="BAG domain"/>
    <property type="match status" value="1"/>
</dbReference>
<name>A0A498I1N6_MALDO</name>
<dbReference type="AlphaFoldDB" id="A0A498I1N6"/>
<gene>
    <name evidence="1" type="ORF">DVH24_039506</name>
</gene>
<dbReference type="EMBL" id="RDQH01000341">
    <property type="protein sequence ID" value="RXH75807.1"/>
    <property type="molecule type" value="Genomic_DNA"/>
</dbReference>
<keyword evidence="2" id="KW-1185">Reference proteome</keyword>
<comment type="caution">
    <text evidence="1">The sequence shown here is derived from an EMBL/GenBank/DDBJ whole genome shotgun (WGS) entry which is preliminary data.</text>
</comment>
<protein>
    <submittedName>
        <fullName evidence="1">Uncharacterized protein</fullName>
    </submittedName>
</protein>
<organism evidence="1 2">
    <name type="scientific">Malus domestica</name>
    <name type="common">Apple</name>
    <name type="synonym">Pyrus malus</name>
    <dbReference type="NCBI Taxonomy" id="3750"/>
    <lineage>
        <taxon>Eukaryota</taxon>
        <taxon>Viridiplantae</taxon>
        <taxon>Streptophyta</taxon>
        <taxon>Embryophyta</taxon>
        <taxon>Tracheophyta</taxon>
        <taxon>Spermatophyta</taxon>
        <taxon>Magnoliopsida</taxon>
        <taxon>eudicotyledons</taxon>
        <taxon>Gunneridae</taxon>
        <taxon>Pentapetalae</taxon>
        <taxon>rosids</taxon>
        <taxon>fabids</taxon>
        <taxon>Rosales</taxon>
        <taxon>Rosaceae</taxon>
        <taxon>Amygdaloideae</taxon>
        <taxon>Maleae</taxon>
        <taxon>Malus</taxon>
    </lineage>
</organism>
<proteinExistence type="predicted"/>
<evidence type="ECO:0000313" key="1">
    <source>
        <dbReference type="EMBL" id="RXH75807.1"/>
    </source>
</evidence>
<reference evidence="1 2" key="1">
    <citation type="submission" date="2018-10" db="EMBL/GenBank/DDBJ databases">
        <title>A high-quality apple genome assembly.</title>
        <authorList>
            <person name="Hu J."/>
        </authorList>
    </citation>
    <scope>NUCLEOTIDE SEQUENCE [LARGE SCALE GENOMIC DNA]</scope>
    <source>
        <strain evidence="2">cv. HFTH1</strain>
        <tissue evidence="1">Young leaf</tissue>
    </source>
</reference>
<sequence length="76" mass="8838">MNESLMRLLLKLDSDPTVREARRKVSCRIVDAIVSEDMDGLWGGKDDGFGRNWDDVLAEMKRRRAGTKEGKRWRED</sequence>